<dbReference type="EMBL" id="JABBWE010000003">
    <property type="protein sequence ID" value="KAG1804701.1"/>
    <property type="molecule type" value="Genomic_DNA"/>
</dbReference>
<accession>A0A9P7DWF3</accession>
<gene>
    <name evidence="1" type="ORF">HD556DRAFT_471989</name>
</gene>
<sequence>MWWWKLTLTGVCADFEAGAIGLHEARPSIAGKWRTRDTSYASTNHDARCSSARSDCNIWSRYLKLDCELICIKGENGLCLLLTQGINVTDECSERGYQIAKVIRSITGVKVHAKSMQRGFHIGWMNRRYVCL</sequence>
<keyword evidence="2" id="KW-1185">Reference proteome</keyword>
<comment type="caution">
    <text evidence="1">The sequence shown here is derived from an EMBL/GenBank/DDBJ whole genome shotgun (WGS) entry which is preliminary data.</text>
</comment>
<organism evidence="1 2">
    <name type="scientific">Suillus plorans</name>
    <dbReference type="NCBI Taxonomy" id="116603"/>
    <lineage>
        <taxon>Eukaryota</taxon>
        <taxon>Fungi</taxon>
        <taxon>Dikarya</taxon>
        <taxon>Basidiomycota</taxon>
        <taxon>Agaricomycotina</taxon>
        <taxon>Agaricomycetes</taxon>
        <taxon>Agaricomycetidae</taxon>
        <taxon>Boletales</taxon>
        <taxon>Suillineae</taxon>
        <taxon>Suillaceae</taxon>
        <taxon>Suillus</taxon>
    </lineage>
</organism>
<dbReference type="Proteomes" id="UP000719766">
    <property type="component" value="Unassembled WGS sequence"/>
</dbReference>
<protein>
    <submittedName>
        <fullName evidence="1">Uncharacterized protein</fullName>
    </submittedName>
</protein>
<dbReference type="GeneID" id="64604471"/>
<evidence type="ECO:0000313" key="1">
    <source>
        <dbReference type="EMBL" id="KAG1804701.1"/>
    </source>
</evidence>
<proteinExistence type="predicted"/>
<dbReference type="AlphaFoldDB" id="A0A9P7DWF3"/>
<evidence type="ECO:0000313" key="2">
    <source>
        <dbReference type="Proteomes" id="UP000719766"/>
    </source>
</evidence>
<dbReference type="RefSeq" id="XP_041166316.1">
    <property type="nucleotide sequence ID" value="XM_041310707.1"/>
</dbReference>
<name>A0A9P7DWF3_9AGAM</name>
<reference evidence="1" key="1">
    <citation type="journal article" date="2020" name="New Phytol.">
        <title>Comparative genomics reveals dynamic genome evolution in host specialist ectomycorrhizal fungi.</title>
        <authorList>
            <person name="Lofgren L.A."/>
            <person name="Nguyen N.H."/>
            <person name="Vilgalys R."/>
            <person name="Ruytinx J."/>
            <person name="Liao H.L."/>
            <person name="Branco S."/>
            <person name="Kuo A."/>
            <person name="LaButti K."/>
            <person name="Lipzen A."/>
            <person name="Andreopoulos W."/>
            <person name="Pangilinan J."/>
            <person name="Riley R."/>
            <person name="Hundley H."/>
            <person name="Na H."/>
            <person name="Barry K."/>
            <person name="Grigoriev I.V."/>
            <person name="Stajich J.E."/>
            <person name="Kennedy P.G."/>
        </authorList>
    </citation>
    <scope>NUCLEOTIDE SEQUENCE</scope>
    <source>
        <strain evidence="1">S12</strain>
    </source>
</reference>